<dbReference type="GO" id="GO:0016020">
    <property type="term" value="C:membrane"/>
    <property type="evidence" value="ECO:0007669"/>
    <property type="project" value="UniProtKB-SubCell"/>
</dbReference>
<evidence type="ECO:0000256" key="4">
    <source>
        <dbReference type="ARBA" id="ARBA00023136"/>
    </source>
</evidence>
<reference evidence="6" key="1">
    <citation type="submission" date="2019-05" db="EMBL/GenBank/DDBJ databases">
        <title>Annotation for the trematode Fasciolopsis buski.</title>
        <authorList>
            <person name="Choi Y.-J."/>
        </authorList>
    </citation>
    <scope>NUCLEOTIDE SEQUENCE</scope>
    <source>
        <strain evidence="6">HT</strain>
        <tissue evidence="6">Whole worm</tissue>
    </source>
</reference>
<dbReference type="Proteomes" id="UP000728185">
    <property type="component" value="Unassembled WGS sequence"/>
</dbReference>
<keyword evidence="7" id="KW-1185">Reference proteome</keyword>
<evidence type="ECO:0000256" key="5">
    <source>
        <dbReference type="SAM" id="Phobius"/>
    </source>
</evidence>
<dbReference type="InterPro" id="IPR004031">
    <property type="entry name" value="PMP22/EMP/MP20/Claudin"/>
</dbReference>
<comment type="subcellular location">
    <subcellularLocation>
        <location evidence="1">Membrane</location>
        <topology evidence="1">Multi-pass membrane protein</topology>
    </subcellularLocation>
</comment>
<sequence length="250" mass="27715">MDEDVDDLEGFDFVNPNYPKAWVVAGTVILIVAIVLACVSVAVPQRLEVEPTVTPSATSGLKSSFKSGYLQICFAQGCERLPMYADKDPTFNKITNLRVAAFSTHLCGITVAGLVLIGSIVLLVLWLRTEVVSNGFRELRIALGAFLLVSGLLEQVAILLFHVEQFEDKWGKSSNLPYGFNNWDEAQKTTSRIAFGWSYALLWVATLLTFIAGWIMLGSTCCWTREYVDVETSEISFSIPRLDRLSKDSD</sequence>
<evidence type="ECO:0000256" key="3">
    <source>
        <dbReference type="ARBA" id="ARBA00022989"/>
    </source>
</evidence>
<evidence type="ECO:0000313" key="6">
    <source>
        <dbReference type="EMBL" id="KAA0193517.1"/>
    </source>
</evidence>
<evidence type="ECO:0000313" key="7">
    <source>
        <dbReference type="Proteomes" id="UP000728185"/>
    </source>
</evidence>
<keyword evidence="3 5" id="KW-1133">Transmembrane helix</keyword>
<dbReference type="Gene3D" id="1.20.140.150">
    <property type="match status" value="1"/>
</dbReference>
<feature type="transmembrane region" description="Helical" evidence="5">
    <location>
        <begin position="197"/>
        <end position="217"/>
    </location>
</feature>
<name>A0A8E0VKK4_9TREM</name>
<evidence type="ECO:0000256" key="2">
    <source>
        <dbReference type="ARBA" id="ARBA00022692"/>
    </source>
</evidence>
<evidence type="ECO:0000256" key="1">
    <source>
        <dbReference type="ARBA" id="ARBA00004141"/>
    </source>
</evidence>
<keyword evidence="2 5" id="KW-0812">Transmembrane</keyword>
<feature type="transmembrane region" description="Helical" evidence="5">
    <location>
        <begin position="139"/>
        <end position="163"/>
    </location>
</feature>
<dbReference type="OrthoDB" id="6255693at2759"/>
<organism evidence="6 7">
    <name type="scientific">Fasciolopsis buskii</name>
    <dbReference type="NCBI Taxonomy" id="27845"/>
    <lineage>
        <taxon>Eukaryota</taxon>
        <taxon>Metazoa</taxon>
        <taxon>Spiralia</taxon>
        <taxon>Lophotrochozoa</taxon>
        <taxon>Platyhelminthes</taxon>
        <taxon>Trematoda</taxon>
        <taxon>Digenea</taxon>
        <taxon>Plagiorchiida</taxon>
        <taxon>Echinostomata</taxon>
        <taxon>Echinostomatoidea</taxon>
        <taxon>Fasciolidae</taxon>
        <taxon>Fasciolopsis</taxon>
    </lineage>
</organism>
<accession>A0A8E0VKK4</accession>
<comment type="caution">
    <text evidence="6">The sequence shown here is derived from an EMBL/GenBank/DDBJ whole genome shotgun (WGS) entry which is preliminary data.</text>
</comment>
<dbReference type="AlphaFoldDB" id="A0A8E0VKK4"/>
<keyword evidence="4 5" id="KW-0472">Membrane</keyword>
<feature type="transmembrane region" description="Helical" evidence="5">
    <location>
        <begin position="21"/>
        <end position="43"/>
    </location>
</feature>
<protein>
    <submittedName>
        <fullName evidence="6">Uncharacterized protein</fullName>
    </submittedName>
</protein>
<proteinExistence type="predicted"/>
<dbReference type="Pfam" id="PF13903">
    <property type="entry name" value="Claudin_2"/>
    <property type="match status" value="1"/>
</dbReference>
<dbReference type="EMBL" id="LUCM01004986">
    <property type="protein sequence ID" value="KAA0193517.1"/>
    <property type="molecule type" value="Genomic_DNA"/>
</dbReference>
<feature type="transmembrane region" description="Helical" evidence="5">
    <location>
        <begin position="106"/>
        <end position="127"/>
    </location>
</feature>
<gene>
    <name evidence="6" type="ORF">FBUS_05106</name>
</gene>